<protein>
    <submittedName>
        <fullName evidence="2">Uncharacterized protein</fullName>
    </submittedName>
</protein>
<dbReference type="EMBL" id="WHWC01000015">
    <property type="protein sequence ID" value="KAG8368379.1"/>
    <property type="molecule type" value="Genomic_DNA"/>
</dbReference>
<name>A0AAV6WE61_9LAMI</name>
<comment type="caution">
    <text evidence="2">The sequence shown here is derived from an EMBL/GenBank/DDBJ whole genome shotgun (WGS) entry which is preliminary data.</text>
</comment>
<feature type="region of interest" description="Disordered" evidence="1">
    <location>
        <begin position="130"/>
        <end position="155"/>
    </location>
</feature>
<proteinExistence type="predicted"/>
<dbReference type="Proteomes" id="UP000826271">
    <property type="component" value="Unassembled WGS sequence"/>
</dbReference>
<gene>
    <name evidence="2" type="ORF">BUALT_Bualt15G0039400</name>
</gene>
<dbReference type="InterPro" id="IPR044678">
    <property type="entry name" value="COR27/28"/>
</dbReference>
<feature type="region of interest" description="Disordered" evidence="1">
    <location>
        <begin position="1"/>
        <end position="23"/>
    </location>
</feature>
<keyword evidence="3" id="KW-1185">Reference proteome</keyword>
<evidence type="ECO:0000256" key="1">
    <source>
        <dbReference type="SAM" id="MobiDB-lite"/>
    </source>
</evidence>
<evidence type="ECO:0000313" key="3">
    <source>
        <dbReference type="Proteomes" id="UP000826271"/>
    </source>
</evidence>
<reference evidence="2" key="1">
    <citation type="submission" date="2019-10" db="EMBL/GenBank/DDBJ databases">
        <authorList>
            <person name="Zhang R."/>
            <person name="Pan Y."/>
            <person name="Wang J."/>
            <person name="Ma R."/>
            <person name="Yu S."/>
        </authorList>
    </citation>
    <scope>NUCLEOTIDE SEQUENCE</scope>
    <source>
        <strain evidence="2">LA-IB0</strain>
        <tissue evidence="2">Leaf</tissue>
    </source>
</reference>
<accession>A0AAV6WE61</accession>
<dbReference type="GO" id="GO:0042752">
    <property type="term" value="P:regulation of circadian rhythm"/>
    <property type="evidence" value="ECO:0007669"/>
    <property type="project" value="InterPro"/>
</dbReference>
<dbReference type="AlphaFoldDB" id="A0AAV6WE61"/>
<evidence type="ECO:0000313" key="2">
    <source>
        <dbReference type="EMBL" id="KAG8368379.1"/>
    </source>
</evidence>
<dbReference type="PANTHER" id="PTHR33676">
    <property type="entry name" value="COLD REGULATED PROTEIN 27"/>
    <property type="match status" value="1"/>
</dbReference>
<sequence length="155" mass="17392">MEANRRLEAPPPTAARIGGDGELARSNSDASALTAGNCKDVLRCCEKVTPVDCTTWTDEKHNLYLNDLEVSFVKQLHQSKGWFAQCSEQEQIDMNISQKQLMNVHNATKQFTVLRNGHWQKLKYERNGPLSSTSADSLNPLKSPPTYPFKRRGSV</sequence>
<dbReference type="GO" id="GO:0009409">
    <property type="term" value="P:response to cold"/>
    <property type="evidence" value="ECO:0007669"/>
    <property type="project" value="InterPro"/>
</dbReference>
<dbReference type="PANTHER" id="PTHR33676:SF14">
    <property type="match status" value="1"/>
</dbReference>
<organism evidence="2 3">
    <name type="scientific">Buddleja alternifolia</name>
    <dbReference type="NCBI Taxonomy" id="168488"/>
    <lineage>
        <taxon>Eukaryota</taxon>
        <taxon>Viridiplantae</taxon>
        <taxon>Streptophyta</taxon>
        <taxon>Embryophyta</taxon>
        <taxon>Tracheophyta</taxon>
        <taxon>Spermatophyta</taxon>
        <taxon>Magnoliopsida</taxon>
        <taxon>eudicotyledons</taxon>
        <taxon>Gunneridae</taxon>
        <taxon>Pentapetalae</taxon>
        <taxon>asterids</taxon>
        <taxon>lamiids</taxon>
        <taxon>Lamiales</taxon>
        <taxon>Scrophulariaceae</taxon>
        <taxon>Buddlejeae</taxon>
        <taxon>Buddleja</taxon>
    </lineage>
</organism>